<keyword evidence="2" id="KW-1133">Transmembrane helix</keyword>
<organism evidence="4 5">
    <name type="scientific">Amycolatopsis rubida</name>
    <dbReference type="NCBI Taxonomy" id="112413"/>
    <lineage>
        <taxon>Bacteria</taxon>
        <taxon>Bacillati</taxon>
        <taxon>Actinomycetota</taxon>
        <taxon>Actinomycetes</taxon>
        <taxon>Pseudonocardiales</taxon>
        <taxon>Pseudonocardiaceae</taxon>
        <taxon>Amycolatopsis</taxon>
    </lineage>
</organism>
<dbReference type="PANTHER" id="PTHR30163:SF8">
    <property type="entry name" value="LYTIC MUREIN TRANSGLYCOSYLASE"/>
    <property type="match status" value="1"/>
</dbReference>
<feature type="compositionally biased region" description="Low complexity" evidence="1">
    <location>
        <begin position="23"/>
        <end position="35"/>
    </location>
</feature>
<dbReference type="GO" id="GO:0009253">
    <property type="term" value="P:peptidoglycan catabolic process"/>
    <property type="evidence" value="ECO:0007669"/>
    <property type="project" value="TreeGrafter"/>
</dbReference>
<dbReference type="InterPro" id="IPR043426">
    <property type="entry name" value="MltB-like"/>
</dbReference>
<dbReference type="AlphaFoldDB" id="A0A1I5R346"/>
<dbReference type="Gene3D" id="1.10.530.10">
    <property type="match status" value="1"/>
</dbReference>
<dbReference type="RefSeq" id="WP_067595097.1">
    <property type="nucleotide sequence ID" value="NZ_FOWC01000005.1"/>
</dbReference>
<dbReference type="Proteomes" id="UP000199137">
    <property type="component" value="Unassembled WGS sequence"/>
</dbReference>
<dbReference type="Pfam" id="PF13406">
    <property type="entry name" value="SLT_2"/>
    <property type="match status" value="1"/>
</dbReference>
<dbReference type="OrthoDB" id="9796191at2"/>
<sequence length="310" mass="31218">MLEDRSFVPATGQTPDTARTGDETAAPAAAPSPARRGHGAALAVRLAVVVAVLAVAGGGVWIVTRAAAPEASPTTTDIPALSVKAVDVKPGSIAPVNAVAAGGAADQGTAPQSARPTGGDPLQAWADKVAPVTGIPARAVRAYGNAELAMREVDRGCHISWATLAGIGRIESNHGQYGGAVLGADGRPSKPIIGVPLDGSSGVRAIGDTDGGQLDGDPVADRAVGPMQFIPGTWRKWASDATGDGRADPQQIDDAALTAARYLCAGGRDMASPAGWWAGILSYNNSTEYAQKVFGLADGYAKAAQKVQAG</sequence>
<evidence type="ECO:0000313" key="5">
    <source>
        <dbReference type="Proteomes" id="UP000199137"/>
    </source>
</evidence>
<dbReference type="GO" id="GO:0008933">
    <property type="term" value="F:peptidoglycan lytic transglycosylase activity"/>
    <property type="evidence" value="ECO:0007669"/>
    <property type="project" value="TreeGrafter"/>
</dbReference>
<accession>A0A1I5R346</accession>
<name>A0A1I5R346_9PSEU</name>
<feature type="domain" description="Transglycosylase SLT" evidence="3">
    <location>
        <begin position="223"/>
        <end position="267"/>
    </location>
</feature>
<gene>
    <name evidence="4" type="ORF">SAMN05421854_105537</name>
</gene>
<reference evidence="4 5" key="1">
    <citation type="submission" date="2016-10" db="EMBL/GenBank/DDBJ databases">
        <authorList>
            <person name="de Groot N.N."/>
        </authorList>
    </citation>
    <scope>NUCLEOTIDE SEQUENCE [LARGE SCALE GENOMIC DNA]</scope>
    <source>
        <strain evidence="4 5">DSM 44637</strain>
    </source>
</reference>
<evidence type="ECO:0000259" key="3">
    <source>
        <dbReference type="Pfam" id="PF13406"/>
    </source>
</evidence>
<feature type="region of interest" description="Disordered" evidence="1">
    <location>
        <begin position="1"/>
        <end position="35"/>
    </location>
</feature>
<evidence type="ECO:0000256" key="2">
    <source>
        <dbReference type="SAM" id="Phobius"/>
    </source>
</evidence>
<evidence type="ECO:0000256" key="1">
    <source>
        <dbReference type="SAM" id="MobiDB-lite"/>
    </source>
</evidence>
<dbReference type="STRING" id="112413.SAMN05421854_105537"/>
<dbReference type="InterPro" id="IPR031304">
    <property type="entry name" value="SLT_2"/>
</dbReference>
<proteinExistence type="predicted"/>
<keyword evidence="2" id="KW-0812">Transmembrane</keyword>
<dbReference type="EMBL" id="FOWC01000005">
    <property type="protein sequence ID" value="SFP52938.1"/>
    <property type="molecule type" value="Genomic_DNA"/>
</dbReference>
<dbReference type="CDD" id="cd13399">
    <property type="entry name" value="Slt35-like"/>
    <property type="match status" value="1"/>
</dbReference>
<dbReference type="InterPro" id="IPR023346">
    <property type="entry name" value="Lysozyme-like_dom_sf"/>
</dbReference>
<protein>
    <submittedName>
        <fullName evidence="4">Transglycosylase SLT domain-containing protein</fullName>
    </submittedName>
</protein>
<dbReference type="SUPFAM" id="SSF53955">
    <property type="entry name" value="Lysozyme-like"/>
    <property type="match status" value="1"/>
</dbReference>
<keyword evidence="2" id="KW-0472">Membrane</keyword>
<evidence type="ECO:0000313" key="4">
    <source>
        <dbReference type="EMBL" id="SFP52938.1"/>
    </source>
</evidence>
<feature type="transmembrane region" description="Helical" evidence="2">
    <location>
        <begin position="42"/>
        <end position="63"/>
    </location>
</feature>
<dbReference type="PANTHER" id="PTHR30163">
    <property type="entry name" value="MEMBRANE-BOUND LYTIC MUREIN TRANSGLYCOSYLASE B"/>
    <property type="match status" value="1"/>
</dbReference>